<sequence>MLALGVVILVAGTTWMIAWHQQPADGTPLSDLTRYANRATAVVMLGAMAFLISDALSFMEEMNGELNQLHSSTLTEEQIAVAVAGITLCILAFWIIYDKSRNRQPGAVGSSDTRHCLEPEPESIYRAAKWTIIYLALAFIMVLLATSPRIHTFPSYLMWCGVGLCLLGPGMVFTIIAVSMPGTNGKLTQRIIGAARPGAIVLAIALGALFFLSADETSGLVFDDIQSVLSK</sequence>
<dbReference type="AlphaFoldDB" id="A0A1A3NQT3"/>
<name>A0A1A3NQT3_MYCAS</name>
<feature type="transmembrane region" description="Helical" evidence="1">
    <location>
        <begin position="191"/>
        <end position="212"/>
    </location>
</feature>
<dbReference type="EMBL" id="LZLS01000156">
    <property type="protein sequence ID" value="OBK24448.1"/>
    <property type="molecule type" value="Genomic_DNA"/>
</dbReference>
<dbReference type="Proteomes" id="UP000093928">
    <property type="component" value="Unassembled WGS sequence"/>
</dbReference>
<evidence type="ECO:0000313" key="3">
    <source>
        <dbReference type="Proteomes" id="UP000093928"/>
    </source>
</evidence>
<reference evidence="2 3" key="1">
    <citation type="submission" date="2016-06" db="EMBL/GenBank/DDBJ databases">
        <authorList>
            <person name="Kjaerup R.B."/>
            <person name="Dalgaard T.S."/>
            <person name="Juul-Madsen H.R."/>
        </authorList>
    </citation>
    <scope>NUCLEOTIDE SEQUENCE [LARGE SCALE GENOMIC DNA]</scope>
    <source>
        <strain evidence="2 3">1165133.8</strain>
    </source>
</reference>
<feature type="transmembrane region" description="Helical" evidence="1">
    <location>
        <begin position="79"/>
        <end position="97"/>
    </location>
</feature>
<comment type="caution">
    <text evidence="2">The sequence shown here is derived from an EMBL/GenBank/DDBJ whole genome shotgun (WGS) entry which is preliminary data.</text>
</comment>
<feature type="transmembrane region" description="Helical" evidence="1">
    <location>
        <begin position="156"/>
        <end position="179"/>
    </location>
</feature>
<keyword evidence="1" id="KW-0472">Membrane</keyword>
<accession>A0A1A3NQT3</accession>
<organism evidence="2 3">
    <name type="scientific">Mycobacterium asiaticum</name>
    <dbReference type="NCBI Taxonomy" id="1790"/>
    <lineage>
        <taxon>Bacteria</taxon>
        <taxon>Bacillati</taxon>
        <taxon>Actinomycetota</taxon>
        <taxon>Actinomycetes</taxon>
        <taxon>Mycobacteriales</taxon>
        <taxon>Mycobacteriaceae</taxon>
        <taxon>Mycobacterium</taxon>
    </lineage>
</organism>
<evidence type="ECO:0000256" key="1">
    <source>
        <dbReference type="SAM" id="Phobius"/>
    </source>
</evidence>
<evidence type="ECO:0000313" key="2">
    <source>
        <dbReference type="EMBL" id="OBK24448.1"/>
    </source>
</evidence>
<feature type="transmembrane region" description="Helical" evidence="1">
    <location>
        <begin position="132"/>
        <end position="150"/>
    </location>
</feature>
<gene>
    <name evidence="2" type="ORF">A5634_03760</name>
</gene>
<proteinExistence type="predicted"/>
<keyword evidence="1" id="KW-0812">Transmembrane</keyword>
<protein>
    <submittedName>
        <fullName evidence="2">Uncharacterized protein</fullName>
    </submittedName>
</protein>
<keyword evidence="1" id="KW-1133">Transmembrane helix</keyword>